<dbReference type="AlphaFoldDB" id="A0A7J5Y9L2"/>
<reference evidence="1 2" key="1">
    <citation type="submission" date="2020-03" db="EMBL/GenBank/DDBJ databases">
        <title>Dissostichus mawsoni Genome sequencing and assembly.</title>
        <authorList>
            <person name="Park H."/>
        </authorList>
    </citation>
    <scope>NUCLEOTIDE SEQUENCE [LARGE SCALE GENOMIC DNA]</scope>
    <source>
        <strain evidence="1">DM0001</strain>
        <tissue evidence="1">Muscle</tissue>
    </source>
</reference>
<dbReference type="EMBL" id="JAAKFY010000015">
    <property type="protein sequence ID" value="KAF3845651.1"/>
    <property type="molecule type" value="Genomic_DNA"/>
</dbReference>
<evidence type="ECO:0000313" key="2">
    <source>
        <dbReference type="Proteomes" id="UP000518266"/>
    </source>
</evidence>
<accession>A0A7J5Y9L2</accession>
<protein>
    <recommendedName>
        <fullName evidence="3">Ankyrin repeat domain 9</fullName>
    </recommendedName>
</protein>
<gene>
    <name evidence="1" type="ORF">F7725_008814</name>
</gene>
<dbReference type="OrthoDB" id="45365at2759"/>
<organism evidence="1 2">
    <name type="scientific">Dissostichus mawsoni</name>
    <name type="common">Antarctic cod</name>
    <dbReference type="NCBI Taxonomy" id="36200"/>
    <lineage>
        <taxon>Eukaryota</taxon>
        <taxon>Metazoa</taxon>
        <taxon>Chordata</taxon>
        <taxon>Craniata</taxon>
        <taxon>Vertebrata</taxon>
        <taxon>Euteleostomi</taxon>
        <taxon>Actinopterygii</taxon>
        <taxon>Neopterygii</taxon>
        <taxon>Teleostei</taxon>
        <taxon>Neoteleostei</taxon>
        <taxon>Acanthomorphata</taxon>
        <taxon>Eupercaria</taxon>
        <taxon>Perciformes</taxon>
        <taxon>Notothenioidei</taxon>
        <taxon>Nototheniidae</taxon>
        <taxon>Dissostichus</taxon>
    </lineage>
</organism>
<comment type="caution">
    <text evidence="1">The sequence shown here is derived from an EMBL/GenBank/DDBJ whole genome shotgun (WGS) entry which is preliminary data.</text>
</comment>
<dbReference type="Proteomes" id="UP000518266">
    <property type="component" value="Unassembled WGS sequence"/>
</dbReference>
<name>A0A7J5Y9L2_DISMA</name>
<sequence>MRLRTEVRLRDTNCDCRTSTSPPGVTMPWLVSSQVDFLSSSPSQRECERTSFSFYCSEQRSMETFSWEDGPRGFLPAEALLYAVVHDHQDYASFLLHHFSVCALRAPPCSFCCCSGGAPHLSVAVRYDRLHILALMLEALKDCSERRDFLDGCAGCSHAADAGKSLEAALQRLSSASELSSCEASELRQVQALHGLPAALPPLAPPALLPSGRAAALAMPLGNEVFRWLSGLAPPPLLLQALRCLARSGPGQISALPDFLQQHSWQ</sequence>
<proteinExistence type="predicted"/>
<evidence type="ECO:0008006" key="3">
    <source>
        <dbReference type="Google" id="ProtNLM"/>
    </source>
</evidence>
<evidence type="ECO:0000313" key="1">
    <source>
        <dbReference type="EMBL" id="KAF3845651.1"/>
    </source>
</evidence>
<keyword evidence="2" id="KW-1185">Reference proteome</keyword>